<dbReference type="InterPro" id="IPR003723">
    <property type="entry name" value="Precorrin-6x_reduct"/>
</dbReference>
<sequence>MSLSPTAREPSLPGRPDAAVETILILGGTAEAAKLAAALSEKGQARVITALAGRTDDPVLPPGEVRIGGFGGVDGLAAYLKAEDVSRVIDATHPFARQISENAIAACAKAHVPLTVHSRKPWEKQADDIWIEVDSLEQAVAALPPGAHVFLALGRQHIDAFARRQDCRFVIRMVDAPKQPLPFADATIVLGKASADWQEERRLFETYGIDHIVARNSGGDAGYGKIIAAREMRLPIVIIGRPFAELSDAD</sequence>
<comment type="caution">
    <text evidence="4">The sequence shown here is derived from an EMBL/GenBank/DDBJ whole genome shotgun (WGS) entry which is preliminary data.</text>
</comment>
<keyword evidence="3" id="KW-0560">Oxidoreductase</keyword>
<keyword evidence="5" id="KW-1185">Reference proteome</keyword>
<accession>A0A1Q9A3H1</accession>
<comment type="pathway">
    <text evidence="1">Cofactor biosynthesis; adenosylcobalamin biosynthesis.</text>
</comment>
<protein>
    <submittedName>
        <fullName evidence="4">Cobalt-precorrin-6A reductase</fullName>
    </submittedName>
</protein>
<evidence type="ECO:0000256" key="2">
    <source>
        <dbReference type="ARBA" id="ARBA00022573"/>
    </source>
</evidence>
<dbReference type="AlphaFoldDB" id="A0A1Q9A3H1"/>
<evidence type="ECO:0000313" key="5">
    <source>
        <dbReference type="Proteomes" id="UP000185598"/>
    </source>
</evidence>
<name>A0A1Q9A3H1_9HYPH</name>
<evidence type="ECO:0000256" key="3">
    <source>
        <dbReference type="ARBA" id="ARBA00023002"/>
    </source>
</evidence>
<dbReference type="OrthoDB" id="5183775at2"/>
<evidence type="ECO:0000256" key="1">
    <source>
        <dbReference type="ARBA" id="ARBA00004953"/>
    </source>
</evidence>
<dbReference type="STRING" id="887144.BJF91_17935"/>
<dbReference type="Pfam" id="PF02571">
    <property type="entry name" value="CbiJ"/>
    <property type="match status" value="1"/>
</dbReference>
<gene>
    <name evidence="4" type="ORF">BJF91_17935</name>
</gene>
<dbReference type="GO" id="GO:0016994">
    <property type="term" value="F:precorrin-6A reductase activity"/>
    <property type="evidence" value="ECO:0007669"/>
    <property type="project" value="InterPro"/>
</dbReference>
<dbReference type="GO" id="GO:0009236">
    <property type="term" value="P:cobalamin biosynthetic process"/>
    <property type="evidence" value="ECO:0007669"/>
    <property type="project" value="UniProtKB-UniPathway"/>
</dbReference>
<evidence type="ECO:0000313" key="4">
    <source>
        <dbReference type="EMBL" id="OLP48997.1"/>
    </source>
</evidence>
<dbReference type="NCBIfam" id="NF005968">
    <property type="entry name" value="PRK08057.1-2"/>
    <property type="match status" value="1"/>
</dbReference>
<dbReference type="UniPathway" id="UPA00148"/>
<dbReference type="PANTHER" id="PTHR36925">
    <property type="entry name" value="COBALT-PRECORRIN-6A REDUCTASE"/>
    <property type="match status" value="1"/>
</dbReference>
<reference evidence="4 5" key="1">
    <citation type="submission" date="2016-09" db="EMBL/GenBank/DDBJ databases">
        <title>Rhizobium oryziradicis sp. nov., isolated from the root of rice.</title>
        <authorList>
            <person name="Zhao J."/>
            <person name="Zhang X."/>
        </authorList>
    </citation>
    <scope>NUCLEOTIDE SEQUENCE [LARGE SCALE GENOMIC DNA]</scope>
    <source>
        <strain evidence="4 5">14971</strain>
    </source>
</reference>
<dbReference type="Proteomes" id="UP000185598">
    <property type="component" value="Unassembled WGS sequence"/>
</dbReference>
<keyword evidence="2" id="KW-0169">Cobalamin biosynthesis</keyword>
<dbReference type="EMBL" id="MKIN01000022">
    <property type="protein sequence ID" value="OLP48997.1"/>
    <property type="molecule type" value="Genomic_DNA"/>
</dbReference>
<dbReference type="PROSITE" id="PS51014">
    <property type="entry name" value="COBK_CBIJ"/>
    <property type="match status" value="1"/>
</dbReference>
<dbReference type="PANTHER" id="PTHR36925:SF1">
    <property type="entry name" value="COBALT-PRECORRIN-6A REDUCTASE"/>
    <property type="match status" value="1"/>
</dbReference>
<organism evidence="4 5">
    <name type="scientific">Allorhizobium taibaishanense</name>
    <dbReference type="NCBI Taxonomy" id="887144"/>
    <lineage>
        <taxon>Bacteria</taxon>
        <taxon>Pseudomonadati</taxon>
        <taxon>Pseudomonadota</taxon>
        <taxon>Alphaproteobacteria</taxon>
        <taxon>Hyphomicrobiales</taxon>
        <taxon>Rhizobiaceae</taxon>
        <taxon>Rhizobium/Agrobacterium group</taxon>
        <taxon>Allorhizobium</taxon>
    </lineage>
</organism>
<proteinExistence type="predicted"/>